<name>A0A8J2X401_9STRA</name>
<evidence type="ECO:0000256" key="4">
    <source>
        <dbReference type="SAM" id="MobiDB-lite"/>
    </source>
</evidence>
<dbReference type="Gene3D" id="3.40.50.150">
    <property type="entry name" value="Vaccinia Virus protein VP39"/>
    <property type="match status" value="2"/>
</dbReference>
<protein>
    <recommendedName>
        <fullName evidence="5">PABS domain-containing protein</fullName>
    </recommendedName>
</protein>
<accession>A0A8J2X401</accession>
<reference evidence="6" key="1">
    <citation type="submission" date="2021-11" db="EMBL/GenBank/DDBJ databases">
        <authorList>
            <consortium name="Genoscope - CEA"/>
            <person name="William W."/>
        </authorList>
    </citation>
    <scope>NUCLEOTIDE SEQUENCE</scope>
</reference>
<dbReference type="Pfam" id="PF17284">
    <property type="entry name" value="Spermine_synt_N"/>
    <property type="match status" value="1"/>
</dbReference>
<dbReference type="EMBL" id="CAKKNE010000005">
    <property type="protein sequence ID" value="CAH0378173.1"/>
    <property type="molecule type" value="Genomic_DNA"/>
</dbReference>
<dbReference type="CDD" id="cd02440">
    <property type="entry name" value="AdoMet_MTases"/>
    <property type="match status" value="1"/>
</dbReference>
<keyword evidence="3" id="KW-0620">Polyamine biosynthesis</keyword>
<dbReference type="Gene3D" id="2.30.140.10">
    <property type="entry name" value="Spermidine synthase, tetramerisation domain"/>
    <property type="match status" value="1"/>
</dbReference>
<evidence type="ECO:0000256" key="1">
    <source>
        <dbReference type="ARBA" id="ARBA00007867"/>
    </source>
</evidence>
<sequence length="404" mass="43544">MPAEEAATSDKKPKQNGWRALLRARRRREKREKRQEMMINHKPSLFRWPTRALPAVAGCRTEPHKPCCVSCDQNVGSHLVLDLGARLLATRSAFQAIEVFDTEAFGHVMTIDGDLQLTELDECHYHEMMVHVPLASRKPGAGAPRVLIIGGGDGGCAREALRWPGATVTLVDIDAAVLDAARRFFPACAAGLDDPRTEVHVSDGAAFAAAAAARGDTYDLVICDSTDCSAAERASGTLYTDAFFVSVAALVAPGGFFCRNYTSLLLCTWKSKFHGAFAESSRRPPRHRRDACSTACAPDALFDFHTGLLWNTDEAAATLPRYAAHFAHASPFVWNQPTYSSGSYSALLCGAAAPCATRDLAAIAATLGETDYWTPAVHRAAFALPAFVARRMSPSAPPAPPNES</sequence>
<evidence type="ECO:0000313" key="6">
    <source>
        <dbReference type="EMBL" id="CAH0378173.1"/>
    </source>
</evidence>
<evidence type="ECO:0000256" key="2">
    <source>
        <dbReference type="ARBA" id="ARBA00022679"/>
    </source>
</evidence>
<comment type="similarity">
    <text evidence="1">Belongs to the spermidine/spermine synthase family.</text>
</comment>
<dbReference type="PANTHER" id="PTHR11558">
    <property type="entry name" value="SPERMIDINE/SPERMINE SYNTHASE"/>
    <property type="match status" value="1"/>
</dbReference>
<gene>
    <name evidence="6" type="ORF">PECAL_5P26930</name>
</gene>
<dbReference type="InterPro" id="IPR030373">
    <property type="entry name" value="PABS_CS"/>
</dbReference>
<dbReference type="GO" id="GO:0004766">
    <property type="term" value="F:spermidine synthase activity"/>
    <property type="evidence" value="ECO:0007669"/>
    <property type="project" value="TreeGrafter"/>
</dbReference>
<evidence type="ECO:0000259" key="5">
    <source>
        <dbReference type="PROSITE" id="PS51006"/>
    </source>
</evidence>
<feature type="domain" description="PABS" evidence="5">
    <location>
        <begin position="46"/>
        <end position="317"/>
    </location>
</feature>
<dbReference type="PROSITE" id="PS51006">
    <property type="entry name" value="PABS_2"/>
    <property type="match status" value="1"/>
</dbReference>
<keyword evidence="2 3" id="KW-0808">Transferase</keyword>
<dbReference type="HAMAP" id="MF_00198">
    <property type="entry name" value="Spermidine_synth"/>
    <property type="match status" value="1"/>
</dbReference>
<evidence type="ECO:0000256" key="3">
    <source>
        <dbReference type="PROSITE-ProRule" id="PRU00354"/>
    </source>
</evidence>
<feature type="region of interest" description="Disordered" evidence="4">
    <location>
        <begin position="1"/>
        <end position="21"/>
    </location>
</feature>
<organism evidence="6 7">
    <name type="scientific">Pelagomonas calceolata</name>
    <dbReference type="NCBI Taxonomy" id="35677"/>
    <lineage>
        <taxon>Eukaryota</taxon>
        <taxon>Sar</taxon>
        <taxon>Stramenopiles</taxon>
        <taxon>Ochrophyta</taxon>
        <taxon>Pelagophyceae</taxon>
        <taxon>Pelagomonadales</taxon>
        <taxon>Pelagomonadaceae</taxon>
        <taxon>Pelagomonas</taxon>
    </lineage>
</organism>
<comment type="caution">
    <text evidence="6">The sequence shown here is derived from an EMBL/GenBank/DDBJ whole genome shotgun (WGS) entry which is preliminary data.</text>
</comment>
<proteinExistence type="inferred from homology"/>
<dbReference type="InterPro" id="IPR035246">
    <property type="entry name" value="Spermidine_synt_N"/>
</dbReference>
<dbReference type="OrthoDB" id="434609at2759"/>
<feature type="active site" description="Proton acceptor" evidence="3">
    <location>
        <position position="224"/>
    </location>
</feature>
<dbReference type="GO" id="GO:0005829">
    <property type="term" value="C:cytosol"/>
    <property type="evidence" value="ECO:0007669"/>
    <property type="project" value="TreeGrafter"/>
</dbReference>
<dbReference type="SUPFAM" id="SSF53335">
    <property type="entry name" value="S-adenosyl-L-methionine-dependent methyltransferases"/>
    <property type="match status" value="1"/>
</dbReference>
<keyword evidence="7" id="KW-1185">Reference proteome</keyword>
<dbReference type="InterPro" id="IPR030374">
    <property type="entry name" value="PABS"/>
</dbReference>
<dbReference type="GO" id="GO:0008295">
    <property type="term" value="P:spermidine biosynthetic process"/>
    <property type="evidence" value="ECO:0007669"/>
    <property type="project" value="TreeGrafter"/>
</dbReference>
<dbReference type="InterPro" id="IPR029063">
    <property type="entry name" value="SAM-dependent_MTases_sf"/>
</dbReference>
<dbReference type="PANTHER" id="PTHR11558:SF11">
    <property type="entry name" value="SPERMIDINE SYNTHASE"/>
    <property type="match status" value="1"/>
</dbReference>
<dbReference type="PROSITE" id="PS01330">
    <property type="entry name" value="PABS_1"/>
    <property type="match status" value="1"/>
</dbReference>
<dbReference type="AlphaFoldDB" id="A0A8J2X401"/>
<dbReference type="InterPro" id="IPR001045">
    <property type="entry name" value="Spermi_synthase"/>
</dbReference>
<evidence type="ECO:0000313" key="7">
    <source>
        <dbReference type="Proteomes" id="UP000789595"/>
    </source>
</evidence>
<dbReference type="InterPro" id="IPR037163">
    <property type="entry name" value="Spermidine_synt_N_sf"/>
</dbReference>
<dbReference type="Pfam" id="PF01564">
    <property type="entry name" value="Spermine_synth"/>
    <property type="match status" value="1"/>
</dbReference>
<dbReference type="Proteomes" id="UP000789595">
    <property type="component" value="Unassembled WGS sequence"/>
</dbReference>